<name>A0A913WR85_EXADI</name>
<dbReference type="OMA" id="PTHCNTH"/>
<dbReference type="GO" id="GO:0005113">
    <property type="term" value="F:patched binding"/>
    <property type="evidence" value="ECO:0007669"/>
    <property type="project" value="TreeGrafter"/>
</dbReference>
<dbReference type="Gene3D" id="2.170.16.10">
    <property type="entry name" value="Hedgehog/Intein (Hint) domain"/>
    <property type="match status" value="1"/>
</dbReference>
<comment type="function">
    <molecule>Protein hedgehog N-product</molecule>
    <text evidence="14">The dually lipidated hedgehog protein N-product is a morphogen which is essential for a variety of patterning events during development.</text>
</comment>
<evidence type="ECO:0000256" key="5">
    <source>
        <dbReference type="ARBA" id="ARBA00022679"/>
    </source>
</evidence>
<dbReference type="RefSeq" id="XP_020892909.1">
    <property type="nucleotide sequence ID" value="XM_021037250.2"/>
</dbReference>
<dbReference type="SUPFAM" id="SSF55166">
    <property type="entry name" value="Hedgehog/DD-peptidase"/>
    <property type="match status" value="1"/>
</dbReference>
<keyword evidence="7 14" id="KW-0732">Signal</keyword>
<dbReference type="GO" id="GO:0005509">
    <property type="term" value="F:calcium ion binding"/>
    <property type="evidence" value="ECO:0007669"/>
    <property type="project" value="TreeGrafter"/>
</dbReference>
<keyword evidence="12" id="KW-0564">Palmitate</keyword>
<evidence type="ECO:0000256" key="12">
    <source>
        <dbReference type="ARBA" id="ARBA00023139"/>
    </source>
</evidence>
<evidence type="ECO:0000256" key="8">
    <source>
        <dbReference type="ARBA" id="ARBA00022801"/>
    </source>
</evidence>
<dbReference type="SUPFAM" id="SSF51294">
    <property type="entry name" value="Hedgehog/intein (Hint) domain"/>
    <property type="match status" value="1"/>
</dbReference>
<evidence type="ECO:0000256" key="13">
    <source>
        <dbReference type="ARBA" id="ARBA00023288"/>
    </source>
</evidence>
<proteinExistence type="inferred from homology"/>
<keyword evidence="18" id="KW-1185">Reference proteome</keyword>
<dbReference type="OrthoDB" id="5212at2759"/>
<dbReference type="GO" id="GO:0007224">
    <property type="term" value="P:smoothened signaling pathway"/>
    <property type="evidence" value="ECO:0007669"/>
    <property type="project" value="TreeGrafter"/>
</dbReference>
<dbReference type="GeneID" id="110232141"/>
<accession>A0A913WR85</accession>
<organism evidence="17 18">
    <name type="scientific">Exaiptasia diaphana</name>
    <name type="common">Tropical sea anemone</name>
    <name type="synonym">Aiptasia pulchella</name>
    <dbReference type="NCBI Taxonomy" id="2652724"/>
    <lineage>
        <taxon>Eukaryota</taxon>
        <taxon>Metazoa</taxon>
        <taxon>Cnidaria</taxon>
        <taxon>Anthozoa</taxon>
        <taxon>Hexacorallia</taxon>
        <taxon>Actiniaria</taxon>
        <taxon>Aiptasiidae</taxon>
        <taxon>Exaiptasia</taxon>
    </lineage>
</organism>
<keyword evidence="10" id="KW-0106">Calcium</keyword>
<keyword evidence="9 14" id="KW-0068">Autocatalytic cleavage</keyword>
<dbReference type="PANTHER" id="PTHR11889:SF31">
    <property type="entry name" value="PROTEIN HEDGEHOG"/>
    <property type="match status" value="1"/>
</dbReference>
<dbReference type="InterPro" id="IPR000320">
    <property type="entry name" value="Hedgehog_signalling_dom"/>
</dbReference>
<dbReference type="AlphaFoldDB" id="A0A913WR85"/>
<keyword evidence="14" id="KW-0333">Golgi apparatus</keyword>
<dbReference type="Pfam" id="PF01079">
    <property type="entry name" value="Hint"/>
    <property type="match status" value="1"/>
</dbReference>
<dbReference type="InterPro" id="IPR001767">
    <property type="entry name" value="Hedgehog_Hint"/>
</dbReference>
<dbReference type="GO" id="GO:0000139">
    <property type="term" value="C:Golgi membrane"/>
    <property type="evidence" value="ECO:0007669"/>
    <property type="project" value="UniProtKB-SubCell"/>
</dbReference>
<dbReference type="GO" id="GO:0016740">
    <property type="term" value="F:transferase activity"/>
    <property type="evidence" value="ECO:0007669"/>
    <property type="project" value="UniProtKB-KW"/>
</dbReference>
<keyword evidence="13" id="KW-0449">Lipoprotein</keyword>
<dbReference type="EnsemblMetazoa" id="XM_021037250.2">
    <property type="protein sequence ID" value="XP_020892909.1"/>
    <property type="gene ID" value="LOC110232141"/>
</dbReference>
<comment type="subcellular location">
    <molecule>Sonic hedgehog protein</molecule>
    <subcellularLocation>
        <location evidence="14">Endoplasmic reticulum membrane</location>
    </subcellularLocation>
    <subcellularLocation>
        <location evidence="14">Golgi apparatus membrane</location>
    </subcellularLocation>
</comment>
<dbReference type="CDD" id="cd00081">
    <property type="entry name" value="Hint"/>
    <property type="match status" value="1"/>
</dbReference>
<feature type="signal peptide" evidence="15">
    <location>
        <begin position="1"/>
        <end position="29"/>
    </location>
</feature>
<feature type="domain" description="Hint" evidence="16">
    <location>
        <begin position="200"/>
        <end position="307"/>
    </location>
</feature>
<sequence>MKLGPYQFLFNPIFVTLLLFQFSLKFGHSCPSRGGLYRRNSRKPLYLKQRVPDVEEFSIKASGKSQGKITRNSSKFNTLVSCYSTDIVFKDEEGTGADRIMSKRLREKLRILAKKVKEKWRGSTRLRVIEAWDEDGTHSAHSLHYEGRAVDITTSDLDKQKYPELGRLAVEAGFDWVFYESQEHIHASVYDYKGQKEPWKGCFTANAKVVLEGGKRIPIKNVKPGQKVQSLDDQGKIAFSEVLLFLDFDPWAQNKSFVIIETEKPFKRLALTKNHLIFYKTTNSSESLAKVKLAGLVKIGEYLMVDHEGILMASRVSTVDTGIRNGMIAPLTTHGNLFVDGVLASCYSEVTNHHLAHMAFSPVRFVKKFAPGLLKKMDISVEQRGLHWFARFLIWLNKLFGIADFASNF</sequence>
<evidence type="ECO:0000313" key="18">
    <source>
        <dbReference type="Proteomes" id="UP000887567"/>
    </source>
</evidence>
<dbReference type="InterPro" id="IPR050387">
    <property type="entry name" value="Hedgehog_Signaling"/>
</dbReference>
<dbReference type="Proteomes" id="UP000887567">
    <property type="component" value="Unplaced"/>
</dbReference>
<dbReference type="InterPro" id="IPR001657">
    <property type="entry name" value="Hedgehog"/>
</dbReference>
<comment type="subcellular location">
    <molecule>Protein hedgehog N-product</molecule>
    <subcellularLocation>
        <location evidence="14">Cell membrane</location>
        <topology evidence="14">Lipid-anchor</topology>
    </subcellularLocation>
</comment>
<dbReference type="GO" id="GO:0008233">
    <property type="term" value="F:peptidase activity"/>
    <property type="evidence" value="ECO:0007669"/>
    <property type="project" value="UniProtKB-UniRule"/>
</dbReference>
<dbReference type="InterPro" id="IPR036844">
    <property type="entry name" value="Hint_dom_sf"/>
</dbReference>
<reference evidence="17" key="1">
    <citation type="submission" date="2022-11" db="UniProtKB">
        <authorList>
            <consortium name="EnsemblMetazoa"/>
        </authorList>
    </citation>
    <scope>IDENTIFICATION</scope>
</reference>
<protein>
    <recommendedName>
        <fullName evidence="14">Hedgehog protein</fullName>
    </recommendedName>
</protein>
<evidence type="ECO:0000259" key="16">
    <source>
        <dbReference type="SMART" id="SM00306"/>
    </source>
</evidence>
<keyword evidence="2 14" id="KW-0217">Developmental protein</keyword>
<keyword evidence="14" id="KW-0256">Endoplasmic reticulum</keyword>
<dbReference type="Pfam" id="PF01085">
    <property type="entry name" value="HH_signal"/>
    <property type="match status" value="1"/>
</dbReference>
<dbReference type="PANTHER" id="PTHR11889">
    <property type="entry name" value="HEDGEHOG"/>
    <property type="match status" value="1"/>
</dbReference>
<dbReference type="InterPro" id="IPR003587">
    <property type="entry name" value="Hint_dom_N"/>
</dbReference>
<keyword evidence="6" id="KW-0479">Metal-binding</keyword>
<evidence type="ECO:0000256" key="7">
    <source>
        <dbReference type="ARBA" id="ARBA00022729"/>
    </source>
</evidence>
<keyword evidence="8 14" id="KW-0378">Hydrolase</keyword>
<dbReference type="GO" id="GO:0007267">
    <property type="term" value="P:cell-cell signaling"/>
    <property type="evidence" value="ECO:0007669"/>
    <property type="project" value="InterPro"/>
</dbReference>
<evidence type="ECO:0000256" key="10">
    <source>
        <dbReference type="ARBA" id="ARBA00022837"/>
    </source>
</evidence>
<evidence type="ECO:0000256" key="3">
    <source>
        <dbReference type="ARBA" id="ARBA00022475"/>
    </source>
</evidence>
<dbReference type="InterPro" id="IPR009045">
    <property type="entry name" value="Zn_M74/Hedgehog-like"/>
</dbReference>
<evidence type="ECO:0000256" key="9">
    <source>
        <dbReference type="ARBA" id="ARBA00022813"/>
    </source>
</evidence>
<keyword evidence="4 14" id="KW-0645">Protease</keyword>
<dbReference type="GO" id="GO:0001708">
    <property type="term" value="P:cell fate specification"/>
    <property type="evidence" value="ECO:0007669"/>
    <property type="project" value="TreeGrafter"/>
</dbReference>
<keyword evidence="3 14" id="KW-1003">Cell membrane</keyword>
<dbReference type="GO" id="GO:0005789">
    <property type="term" value="C:endoplasmic reticulum membrane"/>
    <property type="evidence" value="ECO:0007669"/>
    <property type="project" value="UniProtKB-SubCell"/>
</dbReference>
<keyword evidence="5" id="KW-0808">Transferase</keyword>
<evidence type="ECO:0000256" key="1">
    <source>
        <dbReference type="ARBA" id="ARBA00010649"/>
    </source>
</evidence>
<evidence type="ECO:0000256" key="6">
    <source>
        <dbReference type="ARBA" id="ARBA00022723"/>
    </source>
</evidence>
<evidence type="ECO:0000256" key="4">
    <source>
        <dbReference type="ARBA" id="ARBA00022670"/>
    </source>
</evidence>
<dbReference type="GO" id="GO:0016540">
    <property type="term" value="P:protein autoprocessing"/>
    <property type="evidence" value="ECO:0007669"/>
    <property type="project" value="InterPro"/>
</dbReference>
<dbReference type="GO" id="GO:0010468">
    <property type="term" value="P:regulation of gene expression"/>
    <property type="evidence" value="ECO:0007669"/>
    <property type="project" value="TreeGrafter"/>
</dbReference>
<evidence type="ECO:0000256" key="15">
    <source>
        <dbReference type="SAM" id="SignalP"/>
    </source>
</evidence>
<dbReference type="PRINTS" id="PR00632">
    <property type="entry name" value="SONICHHOG"/>
</dbReference>
<evidence type="ECO:0000256" key="2">
    <source>
        <dbReference type="ARBA" id="ARBA00022473"/>
    </source>
</evidence>
<feature type="chain" id="PRO_5037309444" description="Hedgehog protein" evidence="15">
    <location>
        <begin position="30"/>
        <end position="409"/>
    </location>
</feature>
<evidence type="ECO:0000313" key="17">
    <source>
        <dbReference type="EnsemblMetazoa" id="XP_020892909.1"/>
    </source>
</evidence>
<evidence type="ECO:0000256" key="14">
    <source>
        <dbReference type="RuleBase" id="RU280812"/>
    </source>
</evidence>
<dbReference type="GO" id="GO:0005615">
    <property type="term" value="C:extracellular space"/>
    <property type="evidence" value="ECO:0007669"/>
    <property type="project" value="TreeGrafter"/>
</dbReference>
<dbReference type="GO" id="GO:0005886">
    <property type="term" value="C:plasma membrane"/>
    <property type="evidence" value="ECO:0007669"/>
    <property type="project" value="UniProtKB-SubCell"/>
</dbReference>
<dbReference type="Gene3D" id="3.30.1380.10">
    <property type="match status" value="1"/>
</dbReference>
<evidence type="ECO:0000256" key="11">
    <source>
        <dbReference type="ARBA" id="ARBA00023136"/>
    </source>
</evidence>
<dbReference type="KEGG" id="epa:110232141"/>
<keyword evidence="11 14" id="KW-0472">Membrane</keyword>
<dbReference type="FunFam" id="2.170.16.10:FF:000001">
    <property type="entry name" value="Indian hedgehog"/>
    <property type="match status" value="1"/>
</dbReference>
<comment type="similarity">
    <text evidence="1 14">Belongs to the hedgehog family.</text>
</comment>
<dbReference type="SMART" id="SM00306">
    <property type="entry name" value="HintN"/>
    <property type="match status" value="1"/>
</dbReference>
<comment type="function">
    <molecule>Protein hedgehog</molecule>
    <text evidence="14">The C-terminal part of the hedgehog protein precursor displays an autoproteolysis activity that results in the cleavage of the full-length protein into two parts (N-product and C-product). In addition, the C-terminal part displays a cholesterol transferase activity that results by the covalent attachment of a cholesterol moiety to the C-terminal of the newly generated N-product.</text>
</comment>